<evidence type="ECO:0000313" key="2">
    <source>
        <dbReference type="EMBL" id="KXS22510.1"/>
    </source>
</evidence>
<protein>
    <recommendedName>
        <fullName evidence="4">Transcription factor domain-containing protein</fullName>
    </recommendedName>
</protein>
<evidence type="ECO:0008006" key="4">
    <source>
        <dbReference type="Google" id="ProtNLM"/>
    </source>
</evidence>
<dbReference type="CDD" id="cd12148">
    <property type="entry name" value="fungal_TF_MHR"/>
    <property type="match status" value="1"/>
</dbReference>
<gene>
    <name evidence="2" type="ORF">M427DRAFT_150770</name>
</gene>
<sequence>MPKEKHKRNTSPKKERPTDILNRLESALKAGISEHRHGVVSARPKLAATCLAARGNRPEVHRRGVIGACSALPLPDGPLHPSHNAGNMLDLTALDVYQVPLPELMSTPYDHGPPARFLTLPADLIFLVDNINSSYAFLTRQLSPFDDLPPLPDVADCNHLITLYFEGIGKWGFVHRDRFFRKWRYRNAPLALSMLTLASSSQTSPTFHHLHHRSLLKRLVAFLPHIVSPPHTLDKLHTLCHLAEIAHKGTDMRPLEWILERCVVAMIALDAAIPDPDRRSASGMSASTKAKARAQTDKTVPLDRWIYFEEARRASWFVGLVDTVVVAWTLRCPNPTLHASLARLSLPSHELAWSTATAGSSSEHEHSPLSFPDTHPIRHLAAVAIARKMPSLEQFFDPVSWRMDLTPEFAVGALALSTMLQVHCFGRVLEYRAHCSQWKIHAASMLSETDNGFGALADRNVVKAIELNNTTAQVMRTWYDRFHSSFGLSVPRSSCESVGVPQSAPLEQLPHCITGSPCIYALLIQYYCLAVFWNGPIPPDDRDTGSPSGTSFQKTATELSKSWETGTDTPSFVEAWVRSPAFVTCLDLSHAAIAALGDFLNRHGPDALSTSTSPTWGFFLSLSAIPPLIAAKEAVRGLDQSADPNAYAAVVQLLQQTKEQVGIITTALNALSSSVAPTRGRVAALMIERLFSNIISPSGIDGSRMIDWVAQKGSAVLWQVTRQSAESTLATASPASTSVRTQEGQEGDFVRIVGEMNNHVVESGVEVVVDRGLMVCG</sequence>
<evidence type="ECO:0000313" key="3">
    <source>
        <dbReference type="Proteomes" id="UP000070544"/>
    </source>
</evidence>
<keyword evidence="3" id="KW-1185">Reference proteome</keyword>
<proteinExistence type="predicted"/>
<evidence type="ECO:0000256" key="1">
    <source>
        <dbReference type="SAM" id="MobiDB-lite"/>
    </source>
</evidence>
<dbReference type="Proteomes" id="UP000070544">
    <property type="component" value="Unassembled WGS sequence"/>
</dbReference>
<name>A0A139B0N8_GONPJ</name>
<feature type="compositionally biased region" description="Polar residues" evidence="1">
    <location>
        <begin position="545"/>
        <end position="565"/>
    </location>
</feature>
<dbReference type="EMBL" id="KQ965731">
    <property type="protein sequence ID" value="KXS22510.1"/>
    <property type="molecule type" value="Genomic_DNA"/>
</dbReference>
<dbReference type="AlphaFoldDB" id="A0A139B0N8"/>
<accession>A0A139B0N8</accession>
<organism evidence="2 3">
    <name type="scientific">Gonapodya prolifera (strain JEL478)</name>
    <name type="common">Monoblepharis prolifera</name>
    <dbReference type="NCBI Taxonomy" id="1344416"/>
    <lineage>
        <taxon>Eukaryota</taxon>
        <taxon>Fungi</taxon>
        <taxon>Fungi incertae sedis</taxon>
        <taxon>Chytridiomycota</taxon>
        <taxon>Chytridiomycota incertae sedis</taxon>
        <taxon>Monoblepharidomycetes</taxon>
        <taxon>Monoblepharidales</taxon>
        <taxon>Gonapodyaceae</taxon>
        <taxon>Gonapodya</taxon>
    </lineage>
</organism>
<reference evidence="2 3" key="1">
    <citation type="journal article" date="2015" name="Genome Biol. Evol.">
        <title>Phylogenomic analyses indicate that early fungi evolved digesting cell walls of algal ancestors of land plants.</title>
        <authorList>
            <person name="Chang Y."/>
            <person name="Wang S."/>
            <person name="Sekimoto S."/>
            <person name="Aerts A.L."/>
            <person name="Choi C."/>
            <person name="Clum A."/>
            <person name="LaButti K.M."/>
            <person name="Lindquist E.A."/>
            <person name="Yee Ngan C."/>
            <person name="Ohm R.A."/>
            <person name="Salamov A.A."/>
            <person name="Grigoriev I.V."/>
            <person name="Spatafora J.W."/>
            <person name="Berbee M.L."/>
        </authorList>
    </citation>
    <scope>NUCLEOTIDE SEQUENCE [LARGE SCALE GENOMIC DNA]</scope>
    <source>
        <strain evidence="2 3">JEL478</strain>
    </source>
</reference>
<feature type="region of interest" description="Disordered" evidence="1">
    <location>
        <begin position="540"/>
        <end position="565"/>
    </location>
</feature>